<keyword evidence="3" id="KW-1185">Reference proteome</keyword>
<dbReference type="GO" id="GO:0016787">
    <property type="term" value="F:hydrolase activity"/>
    <property type="evidence" value="ECO:0007669"/>
    <property type="project" value="UniProtKB-KW"/>
</dbReference>
<evidence type="ECO:0000313" key="2">
    <source>
        <dbReference type="EMBL" id="MDV2477047.1"/>
    </source>
</evidence>
<keyword evidence="2" id="KW-0378">Hydrolase</keyword>
<dbReference type="EMBL" id="WBMO01000001">
    <property type="protein sequence ID" value="MDV2477047.1"/>
    <property type="molecule type" value="Genomic_DNA"/>
</dbReference>
<organism evidence="2 3">
    <name type="scientific">Rhodococcus zopfii</name>
    <dbReference type="NCBI Taxonomy" id="43772"/>
    <lineage>
        <taxon>Bacteria</taxon>
        <taxon>Bacillati</taxon>
        <taxon>Actinomycetota</taxon>
        <taxon>Actinomycetes</taxon>
        <taxon>Mycobacteriales</taxon>
        <taxon>Nocardiaceae</taxon>
        <taxon>Rhodococcus</taxon>
    </lineage>
</organism>
<dbReference type="SUPFAM" id="SSF53474">
    <property type="entry name" value="alpha/beta-Hydrolases"/>
    <property type="match status" value="1"/>
</dbReference>
<evidence type="ECO:0000259" key="1">
    <source>
        <dbReference type="Pfam" id="PF00561"/>
    </source>
</evidence>
<gene>
    <name evidence="2" type="ORF">F8M49_20060</name>
</gene>
<feature type="domain" description="AB hydrolase-1" evidence="1">
    <location>
        <begin position="30"/>
        <end position="261"/>
    </location>
</feature>
<dbReference type="PRINTS" id="PR00111">
    <property type="entry name" value="ABHYDROLASE"/>
</dbReference>
<dbReference type="PANTHER" id="PTHR46438:SF11">
    <property type="entry name" value="LIPASE-RELATED"/>
    <property type="match status" value="1"/>
</dbReference>
<dbReference type="InterPro" id="IPR029058">
    <property type="entry name" value="AB_hydrolase_fold"/>
</dbReference>
<dbReference type="PANTHER" id="PTHR46438">
    <property type="entry name" value="ALPHA/BETA-HYDROLASES SUPERFAMILY PROTEIN"/>
    <property type="match status" value="1"/>
</dbReference>
<reference evidence="2 3" key="1">
    <citation type="submission" date="2019-10" db="EMBL/GenBank/DDBJ databases">
        <title>Draft Genome Assembly of Rhodococcus zopfii DSM44189.</title>
        <authorList>
            <person name="Sutton J.M."/>
            <person name="Akob D.M."/>
            <person name="Bushman T.J."/>
        </authorList>
    </citation>
    <scope>NUCLEOTIDE SEQUENCE [LARGE SCALE GENOMIC DNA]</scope>
    <source>
        <strain evidence="2 3">DSM 44189</strain>
    </source>
</reference>
<evidence type="ECO:0000313" key="3">
    <source>
        <dbReference type="Proteomes" id="UP001275440"/>
    </source>
</evidence>
<accession>A0ABU3WSR8</accession>
<proteinExistence type="predicted"/>
<comment type="caution">
    <text evidence="2">The sequence shown here is derived from an EMBL/GenBank/DDBJ whole genome shotgun (WGS) entry which is preliminary data.</text>
</comment>
<dbReference type="Gene3D" id="3.40.50.1820">
    <property type="entry name" value="alpha/beta hydrolase"/>
    <property type="match status" value="1"/>
</dbReference>
<sequence length="279" mass="30951">MTSTVDIEQGQFLEINGSATYYHDIGEGKPVVLLHGSGPGVSAWANWRHAIPELGKSARVLALDLVGFGATERPATVKYSLRTWTDHVWSFLDELGLDKVSVIGNSLGGRIAMQMAEDNQDRLERLVLMGSPGVGMTVTEGLQALRNYEPSPDAMRSLLKDYFAVDKSIITDDLVRIRYEASAAPGAHEAYRLMFFHPDHEGSKLGISEEQVRAITVPTLLVHGREDQVVPVDIAWRMLDLLPNGDLHVFSRCGHWTQIERADEFNRVVADFLEIGDAR</sequence>
<dbReference type="Proteomes" id="UP001275440">
    <property type="component" value="Unassembled WGS sequence"/>
</dbReference>
<protein>
    <submittedName>
        <fullName evidence="2">Alpha/beta fold hydrolase</fullName>
    </submittedName>
</protein>
<dbReference type="Pfam" id="PF00561">
    <property type="entry name" value="Abhydrolase_1"/>
    <property type="match status" value="1"/>
</dbReference>
<name>A0ABU3WSR8_9NOCA</name>
<dbReference type="InterPro" id="IPR000073">
    <property type="entry name" value="AB_hydrolase_1"/>
</dbReference>